<feature type="compositionally biased region" description="Polar residues" evidence="1">
    <location>
        <begin position="14"/>
        <end position="51"/>
    </location>
</feature>
<reference evidence="2" key="1">
    <citation type="journal article" date="2020" name="Fungal Divers.">
        <title>Resolving the Mortierellaceae phylogeny through synthesis of multi-gene phylogenetics and phylogenomics.</title>
        <authorList>
            <person name="Vandepol N."/>
            <person name="Liber J."/>
            <person name="Desiro A."/>
            <person name="Na H."/>
            <person name="Kennedy M."/>
            <person name="Barry K."/>
            <person name="Grigoriev I.V."/>
            <person name="Miller A.N."/>
            <person name="O'Donnell K."/>
            <person name="Stajich J.E."/>
            <person name="Bonito G."/>
        </authorList>
    </citation>
    <scope>NUCLEOTIDE SEQUENCE</scope>
    <source>
        <strain evidence="2">MES-2147</strain>
    </source>
</reference>
<dbReference type="AlphaFoldDB" id="A0A9P6SUP8"/>
<sequence length="223" mass="24277">MATNILTPMASPSYEPNMTANNDSNTTPTNPETSDNSATGSTESGGLRRSNTLKAYLANKNKMKERQAINVIVDPTVIQRGESSASENDLSPLSPQRTLMSPDGGVFSPVSGRRIDADLEALDNEKRLIEGQLAAVTQRLQSPPSSPTSAPVTTASGAELPPLPDNLTKDELIAKRTRLCEDLDALVKKRRELLQSWTRDYKNLKRSGSLAKRQEDLLWVTTA</sequence>
<gene>
    <name evidence="2" type="ORF">BGZ65_012132</name>
</gene>
<organism evidence="2 3">
    <name type="scientific">Modicella reniformis</name>
    <dbReference type="NCBI Taxonomy" id="1440133"/>
    <lineage>
        <taxon>Eukaryota</taxon>
        <taxon>Fungi</taxon>
        <taxon>Fungi incertae sedis</taxon>
        <taxon>Mucoromycota</taxon>
        <taxon>Mortierellomycotina</taxon>
        <taxon>Mortierellomycetes</taxon>
        <taxon>Mortierellales</taxon>
        <taxon>Mortierellaceae</taxon>
        <taxon>Modicella</taxon>
    </lineage>
</organism>
<dbReference type="Proteomes" id="UP000749646">
    <property type="component" value="Unassembled WGS sequence"/>
</dbReference>
<comment type="caution">
    <text evidence="2">The sequence shown here is derived from an EMBL/GenBank/DDBJ whole genome shotgun (WGS) entry which is preliminary data.</text>
</comment>
<feature type="compositionally biased region" description="Low complexity" evidence="1">
    <location>
        <begin position="147"/>
        <end position="158"/>
    </location>
</feature>
<protein>
    <submittedName>
        <fullName evidence="2">Uncharacterized protein</fullName>
    </submittedName>
</protein>
<evidence type="ECO:0000313" key="3">
    <source>
        <dbReference type="Proteomes" id="UP000749646"/>
    </source>
</evidence>
<dbReference type="EMBL" id="JAAAHW010000217">
    <property type="protein sequence ID" value="KAG0005030.1"/>
    <property type="molecule type" value="Genomic_DNA"/>
</dbReference>
<accession>A0A9P6SUP8</accession>
<proteinExistence type="predicted"/>
<feature type="region of interest" description="Disordered" evidence="1">
    <location>
        <begin position="1"/>
        <end position="51"/>
    </location>
</feature>
<feature type="region of interest" description="Disordered" evidence="1">
    <location>
        <begin position="137"/>
        <end position="164"/>
    </location>
</feature>
<feature type="compositionally biased region" description="Polar residues" evidence="1">
    <location>
        <begin position="82"/>
        <end position="99"/>
    </location>
</feature>
<keyword evidence="3" id="KW-1185">Reference proteome</keyword>
<evidence type="ECO:0000256" key="1">
    <source>
        <dbReference type="SAM" id="MobiDB-lite"/>
    </source>
</evidence>
<feature type="region of interest" description="Disordered" evidence="1">
    <location>
        <begin position="82"/>
        <end position="109"/>
    </location>
</feature>
<dbReference type="OrthoDB" id="2433853at2759"/>
<evidence type="ECO:0000313" key="2">
    <source>
        <dbReference type="EMBL" id="KAG0005030.1"/>
    </source>
</evidence>
<name>A0A9P6SUP8_9FUNG</name>